<accession>A0A455SPN9</accession>
<proteinExistence type="predicted"/>
<dbReference type="EMBL" id="AP019376">
    <property type="protein sequence ID" value="BBH89131.1"/>
    <property type="molecule type" value="Genomic_DNA"/>
</dbReference>
<name>A0A455SPN9_9CHLR</name>
<dbReference type="AlphaFoldDB" id="A0A455SPN9"/>
<evidence type="ECO:0000313" key="1">
    <source>
        <dbReference type="EMBL" id="BBH89131.1"/>
    </source>
</evidence>
<organism evidence="1">
    <name type="scientific">Thermosporothrix sp. COM3</name>
    <dbReference type="NCBI Taxonomy" id="2490863"/>
    <lineage>
        <taxon>Bacteria</taxon>
        <taxon>Bacillati</taxon>
        <taxon>Chloroflexota</taxon>
        <taxon>Ktedonobacteria</taxon>
        <taxon>Ktedonobacterales</taxon>
        <taxon>Thermosporotrichaceae</taxon>
        <taxon>Thermosporothrix</taxon>
    </lineage>
</organism>
<sequence length="74" mass="8738">MVLEVSDRAYCTPFFPVMLVIKRAEIFILSNICSNYWEMSITFDVIFGIIDKRETILFSSLYFIFIPKRSDIET</sequence>
<reference evidence="1" key="1">
    <citation type="submission" date="2018-12" db="EMBL/GenBank/DDBJ databases">
        <title>Novel natural products biosynthetic potential of the class Ktedonobacteria.</title>
        <authorList>
            <person name="Zheng Y."/>
            <person name="Saitou A."/>
            <person name="Wang C.M."/>
            <person name="Toyoda A."/>
            <person name="Minakuchi Y."/>
            <person name="Sekiguchi Y."/>
            <person name="Ueda K."/>
            <person name="Takano H."/>
            <person name="Sakai Y."/>
            <person name="Yokota A."/>
            <person name="Yabe S."/>
        </authorList>
    </citation>
    <scope>NUCLEOTIDE SEQUENCE</scope>
    <source>
        <strain evidence="1">COM3</strain>
    </source>
</reference>
<gene>
    <name evidence="1" type="ORF">KTC_38820</name>
</gene>
<protein>
    <submittedName>
        <fullName evidence="1">Uncharacterized protein</fullName>
    </submittedName>
</protein>